<evidence type="ECO:0000313" key="1">
    <source>
        <dbReference type="EMBL" id="EHK43112.1"/>
    </source>
</evidence>
<dbReference type="STRING" id="452589.G9P408"/>
<protein>
    <submittedName>
        <fullName evidence="1">Uncharacterized protein</fullName>
    </submittedName>
</protein>
<keyword evidence="2" id="KW-1185">Reference proteome</keyword>
<proteinExistence type="predicted"/>
<accession>G9P408</accession>
<sequence>MGDNDITIPDGHLHLDTDCSESVTQNISMWLRAGVGLSFYDDEVSKPYRTTFVLLNGGIGKLTIAKELEKLVPNSKVYHNHLFIDPIAPLVDRDSPHYHDIRTSFRRHILNTIATSEAAARSTWIFTDSRSSDPIGSTGAQDYQNAANLRGALFIPIILHCEMAENLTRLLSEERGTGNTKLRDAAILETIRRKEDIYTFGGPYELKLDITNITASEAAEKIYEHLAEVAAKF</sequence>
<gene>
    <name evidence="1" type="ORF">TRIATDRAFT_86053</name>
</gene>
<dbReference type="eggNOG" id="ENOG502SD2T">
    <property type="taxonomic scope" value="Eukaryota"/>
</dbReference>
<reference evidence="1 2" key="1">
    <citation type="journal article" date="2011" name="Genome Biol.">
        <title>Comparative genome sequence analysis underscores mycoparasitism as the ancestral life style of Trichoderma.</title>
        <authorList>
            <person name="Kubicek C.P."/>
            <person name="Herrera-Estrella A."/>
            <person name="Seidl-Seiboth V."/>
            <person name="Martinez D.A."/>
            <person name="Druzhinina I.S."/>
            <person name="Thon M."/>
            <person name="Zeilinger S."/>
            <person name="Casas-Flores S."/>
            <person name="Horwitz B.A."/>
            <person name="Mukherjee P.K."/>
            <person name="Mukherjee M."/>
            <person name="Kredics L."/>
            <person name="Alcaraz L.D."/>
            <person name="Aerts A."/>
            <person name="Antal Z."/>
            <person name="Atanasova L."/>
            <person name="Cervantes-Badillo M.G."/>
            <person name="Challacombe J."/>
            <person name="Chertkov O."/>
            <person name="McCluskey K."/>
            <person name="Coulpier F."/>
            <person name="Deshpande N."/>
            <person name="von Doehren H."/>
            <person name="Ebbole D.J."/>
            <person name="Esquivel-Naranjo E.U."/>
            <person name="Fekete E."/>
            <person name="Flipphi M."/>
            <person name="Glaser F."/>
            <person name="Gomez-Rodriguez E.Y."/>
            <person name="Gruber S."/>
            <person name="Han C."/>
            <person name="Henrissat B."/>
            <person name="Hermosa R."/>
            <person name="Hernandez-Onate M."/>
            <person name="Karaffa L."/>
            <person name="Kosti I."/>
            <person name="Le Crom S."/>
            <person name="Lindquist E."/>
            <person name="Lucas S."/>
            <person name="Luebeck M."/>
            <person name="Luebeck P.S."/>
            <person name="Margeot A."/>
            <person name="Metz B."/>
            <person name="Misra M."/>
            <person name="Nevalainen H."/>
            <person name="Omann M."/>
            <person name="Packer N."/>
            <person name="Perrone G."/>
            <person name="Uresti-Rivera E.E."/>
            <person name="Salamov A."/>
            <person name="Schmoll M."/>
            <person name="Seiboth B."/>
            <person name="Shapiro H."/>
            <person name="Sukno S."/>
            <person name="Tamayo-Ramos J.A."/>
            <person name="Tisch D."/>
            <person name="Wiest A."/>
            <person name="Wilkinson H.H."/>
            <person name="Zhang M."/>
            <person name="Coutinho P.M."/>
            <person name="Kenerley C.M."/>
            <person name="Monte E."/>
            <person name="Baker S.E."/>
            <person name="Grigoriev I.V."/>
        </authorList>
    </citation>
    <scope>NUCLEOTIDE SEQUENCE [LARGE SCALE GENOMIC DNA]</scope>
    <source>
        <strain evidence="2">ATCC 20476 / IMI 206040</strain>
    </source>
</reference>
<name>G9P408_HYPAI</name>
<dbReference type="Proteomes" id="UP000005426">
    <property type="component" value="Unassembled WGS sequence"/>
</dbReference>
<dbReference type="OrthoDB" id="5426988at2759"/>
<comment type="caution">
    <text evidence="1">The sequence shown here is derived from an EMBL/GenBank/DDBJ whole genome shotgun (WGS) entry which is preliminary data.</text>
</comment>
<dbReference type="EMBL" id="ABDG02000026">
    <property type="protein sequence ID" value="EHK43112.1"/>
    <property type="molecule type" value="Genomic_DNA"/>
</dbReference>
<organism evidence="1 2">
    <name type="scientific">Hypocrea atroviridis (strain ATCC 20476 / IMI 206040)</name>
    <name type="common">Trichoderma atroviride</name>
    <dbReference type="NCBI Taxonomy" id="452589"/>
    <lineage>
        <taxon>Eukaryota</taxon>
        <taxon>Fungi</taxon>
        <taxon>Dikarya</taxon>
        <taxon>Ascomycota</taxon>
        <taxon>Pezizomycotina</taxon>
        <taxon>Sordariomycetes</taxon>
        <taxon>Hypocreomycetidae</taxon>
        <taxon>Hypocreales</taxon>
        <taxon>Hypocreaceae</taxon>
        <taxon>Trichoderma</taxon>
    </lineage>
</organism>
<dbReference type="InterPro" id="IPR027417">
    <property type="entry name" value="P-loop_NTPase"/>
</dbReference>
<dbReference type="Gene3D" id="3.40.50.300">
    <property type="entry name" value="P-loop containing nucleotide triphosphate hydrolases"/>
    <property type="match status" value="1"/>
</dbReference>
<dbReference type="HOGENOM" id="CLU_092496_1_0_1"/>
<dbReference type="OMA" id="IAMSEYT"/>
<dbReference type="AlphaFoldDB" id="G9P408"/>
<evidence type="ECO:0000313" key="2">
    <source>
        <dbReference type="Proteomes" id="UP000005426"/>
    </source>
</evidence>